<dbReference type="CDD" id="cd06529">
    <property type="entry name" value="S24_LexA-like"/>
    <property type="match status" value="1"/>
</dbReference>
<proteinExistence type="predicted"/>
<accession>B8IRJ1</accession>
<sequence length="246" mass="26598">MPAMSMGICHIGDGRNGGQSPTMLGDEWRQLIADEIKRQGRDLKEVSLSAGLGETYVRDALKRGRGKLENLIRVASVLGKPPEWITTSSKTKPGTRGAVIPEANASAPVAAPRYGGLMPVLGVAKGGSDGRLIFNGQVIESVPRPAALENVEGAYAVYVSGDSMHPRFKAGEQVWVHPHRPPKRGDDVVVQLYAEDEGDPPEGYIKEFVAWTPSMLILYQHNPAGEFEIDRALVKSVHTVIGSLRI</sequence>
<dbReference type="EMBL" id="CP001349">
    <property type="protein sequence ID" value="ACL58731.1"/>
    <property type="molecule type" value="Genomic_DNA"/>
</dbReference>
<dbReference type="Pfam" id="PF00717">
    <property type="entry name" value="Peptidase_S24"/>
    <property type="match status" value="1"/>
</dbReference>
<dbReference type="OrthoDB" id="528805at2"/>
<dbReference type="STRING" id="460265.Mnod_3831"/>
<name>B8IRJ1_METNO</name>
<evidence type="ECO:0000313" key="3">
    <source>
        <dbReference type="Proteomes" id="UP000008207"/>
    </source>
</evidence>
<dbReference type="KEGG" id="mno:Mnod_3831"/>
<evidence type="ECO:0000259" key="1">
    <source>
        <dbReference type="Pfam" id="PF00717"/>
    </source>
</evidence>
<keyword evidence="3" id="KW-1185">Reference proteome</keyword>
<dbReference type="InterPro" id="IPR036286">
    <property type="entry name" value="LexA/Signal_pep-like_sf"/>
</dbReference>
<gene>
    <name evidence="2" type="ordered locus">Mnod_3831</name>
</gene>
<reference evidence="2 3" key="1">
    <citation type="submission" date="2009-01" db="EMBL/GenBank/DDBJ databases">
        <title>Complete sequence of chromosome of Methylobacterium nodulans ORS 2060.</title>
        <authorList>
            <consortium name="US DOE Joint Genome Institute"/>
            <person name="Lucas S."/>
            <person name="Copeland A."/>
            <person name="Lapidus A."/>
            <person name="Glavina del Rio T."/>
            <person name="Dalin E."/>
            <person name="Tice H."/>
            <person name="Bruce D."/>
            <person name="Goodwin L."/>
            <person name="Pitluck S."/>
            <person name="Sims D."/>
            <person name="Brettin T."/>
            <person name="Detter J.C."/>
            <person name="Han C."/>
            <person name="Larimer F."/>
            <person name="Land M."/>
            <person name="Hauser L."/>
            <person name="Kyrpides N."/>
            <person name="Ivanova N."/>
            <person name="Marx C.J."/>
            <person name="Richardson P."/>
        </authorList>
    </citation>
    <scope>NUCLEOTIDE SEQUENCE [LARGE SCALE GENOMIC DNA]</scope>
    <source>
        <strain evidence="3">LMG 21967 / CNCM I-2342 / ORS 2060</strain>
    </source>
</reference>
<dbReference type="SUPFAM" id="SSF51306">
    <property type="entry name" value="LexA/Signal peptidase"/>
    <property type="match status" value="1"/>
</dbReference>
<organism evidence="2 3">
    <name type="scientific">Methylobacterium nodulans (strain LMG 21967 / CNCM I-2342 / ORS 2060)</name>
    <dbReference type="NCBI Taxonomy" id="460265"/>
    <lineage>
        <taxon>Bacteria</taxon>
        <taxon>Pseudomonadati</taxon>
        <taxon>Pseudomonadota</taxon>
        <taxon>Alphaproteobacteria</taxon>
        <taxon>Hyphomicrobiales</taxon>
        <taxon>Methylobacteriaceae</taxon>
        <taxon>Methylobacterium</taxon>
    </lineage>
</organism>
<protein>
    <submittedName>
        <fullName evidence="2">Putative phage repressor</fullName>
    </submittedName>
</protein>
<dbReference type="eggNOG" id="COG2932">
    <property type="taxonomic scope" value="Bacteria"/>
</dbReference>
<dbReference type="Proteomes" id="UP000008207">
    <property type="component" value="Chromosome"/>
</dbReference>
<dbReference type="InterPro" id="IPR015927">
    <property type="entry name" value="Peptidase_S24_S26A/B/C"/>
</dbReference>
<evidence type="ECO:0000313" key="2">
    <source>
        <dbReference type="EMBL" id="ACL58731.1"/>
    </source>
</evidence>
<dbReference type="Gene3D" id="2.10.109.10">
    <property type="entry name" value="Umud Fragment, subunit A"/>
    <property type="match status" value="1"/>
</dbReference>
<dbReference type="AlphaFoldDB" id="B8IRJ1"/>
<dbReference type="InterPro" id="IPR039418">
    <property type="entry name" value="LexA-like"/>
</dbReference>
<feature type="domain" description="Peptidase S24/S26A/S26B/S26C" evidence="1">
    <location>
        <begin position="147"/>
        <end position="224"/>
    </location>
</feature>
<dbReference type="HOGENOM" id="CLU_097949_0_0_5"/>